<feature type="transmembrane region" description="Helical" evidence="2">
    <location>
        <begin position="308"/>
        <end position="329"/>
    </location>
</feature>
<organism evidence="3 4">
    <name type="scientific">Streptomyces yangpuensis</name>
    <dbReference type="NCBI Taxonomy" id="1648182"/>
    <lineage>
        <taxon>Bacteria</taxon>
        <taxon>Bacillati</taxon>
        <taxon>Actinomycetota</taxon>
        <taxon>Actinomycetes</taxon>
        <taxon>Kitasatosporales</taxon>
        <taxon>Streptomycetaceae</taxon>
        <taxon>Streptomyces</taxon>
    </lineage>
</organism>
<evidence type="ECO:0000256" key="1">
    <source>
        <dbReference type="SAM" id="MobiDB-lite"/>
    </source>
</evidence>
<keyword evidence="2" id="KW-1133">Transmembrane helix</keyword>
<protein>
    <submittedName>
        <fullName evidence="3">Uncharacterized protein</fullName>
    </submittedName>
</protein>
<evidence type="ECO:0000313" key="3">
    <source>
        <dbReference type="EMBL" id="UUY51570.1"/>
    </source>
</evidence>
<gene>
    <name evidence="3" type="ORF">NRK68_32615</name>
</gene>
<feature type="compositionally biased region" description="Low complexity" evidence="1">
    <location>
        <begin position="20"/>
        <end position="45"/>
    </location>
</feature>
<dbReference type="Proteomes" id="UP001057738">
    <property type="component" value="Chromosome"/>
</dbReference>
<proteinExistence type="predicted"/>
<dbReference type="EMBL" id="CP102514">
    <property type="protein sequence ID" value="UUY51570.1"/>
    <property type="molecule type" value="Genomic_DNA"/>
</dbReference>
<name>A0ABY5Q5P5_9ACTN</name>
<feature type="region of interest" description="Disordered" evidence="1">
    <location>
        <begin position="1"/>
        <end position="54"/>
    </location>
</feature>
<feature type="compositionally biased region" description="Basic and acidic residues" evidence="1">
    <location>
        <begin position="181"/>
        <end position="195"/>
    </location>
</feature>
<keyword evidence="2" id="KW-0812">Transmembrane</keyword>
<dbReference type="RefSeq" id="WP_183064761.1">
    <property type="nucleotide sequence ID" value="NZ_CP102514.1"/>
</dbReference>
<evidence type="ECO:0000256" key="2">
    <source>
        <dbReference type="SAM" id="Phobius"/>
    </source>
</evidence>
<keyword evidence="4" id="KW-1185">Reference proteome</keyword>
<feature type="transmembrane region" description="Helical" evidence="2">
    <location>
        <begin position="246"/>
        <end position="267"/>
    </location>
</feature>
<reference evidence="3" key="1">
    <citation type="submission" date="2022-08" db="EMBL/GenBank/DDBJ databases">
        <authorList>
            <person name="Tian L."/>
        </authorList>
    </citation>
    <scope>NUCLEOTIDE SEQUENCE</scope>
    <source>
        <strain evidence="3">CM253</strain>
    </source>
</reference>
<feature type="transmembrane region" description="Helical" evidence="2">
    <location>
        <begin position="274"/>
        <end position="296"/>
    </location>
</feature>
<evidence type="ECO:0000313" key="4">
    <source>
        <dbReference type="Proteomes" id="UP001057738"/>
    </source>
</evidence>
<sequence>MNDPITLAATQHEDRHGTPDDTAPDALAAPAAPHAPDAPAISDDPAVPDDGEAPNTLRMRTLLETAATCRPVEEVTALVSLLKEDGRLPDAGQEALRAAAVTRPVQDVQRMVTLLGEAPHEVGEADITLRAAAVGRSIEDVALLVNILGKDASGEPEQQRRPRPAAAAAPAARPHPQPPPERYEPPRREPYDTPRRPKPRRSAPVAEPDRTAALRHVLRWPVAISLLVSGGLHLPQDLTAPPSGNALGLLPLLVTVVCLGVGALVALRDTSAVWRAGAAAALGVVALHVVAGSLAFDPLAGTVGDAPSWAGAAVMLCAAAGAVLAGLALRNRQDSSA</sequence>
<feature type="region of interest" description="Disordered" evidence="1">
    <location>
        <begin position="153"/>
        <end position="208"/>
    </location>
</feature>
<accession>A0ABY5Q5P5</accession>
<keyword evidence="2" id="KW-0472">Membrane</keyword>
<dbReference type="GeneID" id="95578278"/>